<dbReference type="InterPro" id="IPR050638">
    <property type="entry name" value="AA-Vitamin_Transporters"/>
</dbReference>
<proteinExistence type="inferred from homology"/>
<protein>
    <submittedName>
        <fullName evidence="8">DMT family transporter</fullName>
    </submittedName>
</protein>
<accession>A0ABN1QR22</accession>
<feature type="transmembrane region" description="Helical" evidence="6">
    <location>
        <begin position="72"/>
        <end position="94"/>
    </location>
</feature>
<organism evidence="8 9">
    <name type="scientific">Actinocorallia libanotica</name>
    <dbReference type="NCBI Taxonomy" id="46162"/>
    <lineage>
        <taxon>Bacteria</taxon>
        <taxon>Bacillati</taxon>
        <taxon>Actinomycetota</taxon>
        <taxon>Actinomycetes</taxon>
        <taxon>Streptosporangiales</taxon>
        <taxon>Thermomonosporaceae</taxon>
        <taxon>Actinocorallia</taxon>
    </lineage>
</organism>
<reference evidence="8 9" key="1">
    <citation type="journal article" date="2019" name="Int. J. Syst. Evol. Microbiol.">
        <title>The Global Catalogue of Microorganisms (GCM) 10K type strain sequencing project: providing services to taxonomists for standard genome sequencing and annotation.</title>
        <authorList>
            <consortium name="The Broad Institute Genomics Platform"/>
            <consortium name="The Broad Institute Genome Sequencing Center for Infectious Disease"/>
            <person name="Wu L."/>
            <person name="Ma J."/>
        </authorList>
    </citation>
    <scope>NUCLEOTIDE SEQUENCE [LARGE SCALE GENOMIC DNA]</scope>
    <source>
        <strain evidence="8 9">JCM 10696</strain>
    </source>
</reference>
<evidence type="ECO:0000313" key="9">
    <source>
        <dbReference type="Proteomes" id="UP001500665"/>
    </source>
</evidence>
<name>A0ABN1QR22_9ACTN</name>
<feature type="transmembrane region" description="Helical" evidence="6">
    <location>
        <begin position="270"/>
        <end position="287"/>
    </location>
</feature>
<gene>
    <name evidence="8" type="ORF">GCM10009550_19780</name>
</gene>
<dbReference type="EMBL" id="BAAAHH010000005">
    <property type="protein sequence ID" value="GAA0945777.1"/>
    <property type="molecule type" value="Genomic_DNA"/>
</dbReference>
<feature type="transmembrane region" description="Helical" evidence="6">
    <location>
        <begin position="245"/>
        <end position="264"/>
    </location>
</feature>
<evidence type="ECO:0000256" key="6">
    <source>
        <dbReference type="SAM" id="Phobius"/>
    </source>
</evidence>
<keyword evidence="5 6" id="KW-0472">Membrane</keyword>
<evidence type="ECO:0000256" key="2">
    <source>
        <dbReference type="ARBA" id="ARBA00007362"/>
    </source>
</evidence>
<feature type="transmembrane region" description="Helical" evidence="6">
    <location>
        <begin position="100"/>
        <end position="122"/>
    </location>
</feature>
<evidence type="ECO:0000259" key="7">
    <source>
        <dbReference type="Pfam" id="PF00892"/>
    </source>
</evidence>
<feature type="domain" description="EamA" evidence="7">
    <location>
        <begin position="13"/>
        <end position="143"/>
    </location>
</feature>
<comment type="subcellular location">
    <subcellularLocation>
        <location evidence="1">Membrane</location>
        <topology evidence="1">Multi-pass membrane protein</topology>
    </subcellularLocation>
</comment>
<dbReference type="PANTHER" id="PTHR32322:SF2">
    <property type="entry name" value="EAMA DOMAIN-CONTAINING PROTEIN"/>
    <property type="match status" value="1"/>
</dbReference>
<evidence type="ECO:0000313" key="8">
    <source>
        <dbReference type="EMBL" id="GAA0945777.1"/>
    </source>
</evidence>
<comment type="similarity">
    <text evidence="2">Belongs to the EamA transporter family.</text>
</comment>
<sequence>MTRPAERAGADARGIAGAACAMVLIGTLMAVSAVLGGYPLFFGQAVRYGLAALILLPLALRDPLRPRGVREWALLTALAATGLAGFNYCLIEAARSADPATVGAVVGASPVILAVAGPLVGGYRPSGRVLLAAAADAAGAALANGLGDGDLRGLLFSLGALAGEVLFSLLAVPLLPRLGPLRVSAYSTALAVPLLLAAALAAGEAPRLPSPGEGAALGYTGVVITAGAFLLWFDALGRIGPDRAALFGGLIPVSAAATGAVLGFGAPSGGQILGCLLVGLGVTCGVSPPGRRFTLGAATSRNR</sequence>
<evidence type="ECO:0000256" key="3">
    <source>
        <dbReference type="ARBA" id="ARBA00022692"/>
    </source>
</evidence>
<keyword evidence="3 6" id="KW-0812">Transmembrane</keyword>
<feature type="domain" description="EamA" evidence="7">
    <location>
        <begin position="153"/>
        <end position="283"/>
    </location>
</feature>
<dbReference type="Proteomes" id="UP001500665">
    <property type="component" value="Unassembled WGS sequence"/>
</dbReference>
<keyword evidence="4 6" id="KW-1133">Transmembrane helix</keyword>
<keyword evidence="9" id="KW-1185">Reference proteome</keyword>
<dbReference type="Pfam" id="PF00892">
    <property type="entry name" value="EamA"/>
    <property type="match status" value="2"/>
</dbReference>
<comment type="caution">
    <text evidence="8">The sequence shown here is derived from an EMBL/GenBank/DDBJ whole genome shotgun (WGS) entry which is preliminary data.</text>
</comment>
<dbReference type="InterPro" id="IPR037185">
    <property type="entry name" value="EmrE-like"/>
</dbReference>
<feature type="transmembrane region" description="Helical" evidence="6">
    <location>
        <begin position="12"/>
        <end position="35"/>
    </location>
</feature>
<evidence type="ECO:0000256" key="5">
    <source>
        <dbReference type="ARBA" id="ARBA00023136"/>
    </source>
</evidence>
<evidence type="ECO:0000256" key="4">
    <source>
        <dbReference type="ARBA" id="ARBA00022989"/>
    </source>
</evidence>
<feature type="transmembrane region" description="Helical" evidence="6">
    <location>
        <begin position="183"/>
        <end position="202"/>
    </location>
</feature>
<dbReference type="SUPFAM" id="SSF103481">
    <property type="entry name" value="Multidrug resistance efflux transporter EmrE"/>
    <property type="match status" value="2"/>
</dbReference>
<evidence type="ECO:0000256" key="1">
    <source>
        <dbReference type="ARBA" id="ARBA00004141"/>
    </source>
</evidence>
<dbReference type="PANTHER" id="PTHR32322">
    <property type="entry name" value="INNER MEMBRANE TRANSPORTER"/>
    <property type="match status" value="1"/>
</dbReference>
<feature type="transmembrane region" description="Helical" evidence="6">
    <location>
        <begin position="214"/>
        <end position="233"/>
    </location>
</feature>
<dbReference type="InterPro" id="IPR000620">
    <property type="entry name" value="EamA_dom"/>
</dbReference>
<feature type="transmembrane region" description="Helical" evidence="6">
    <location>
        <begin position="153"/>
        <end position="176"/>
    </location>
</feature>